<feature type="transmembrane region" description="Helical" evidence="26">
    <location>
        <begin position="5"/>
        <end position="23"/>
    </location>
</feature>
<comment type="catalytic activity">
    <reaction evidence="14">
        <text>1D-myo-inositol 1,2-bisphosphate + H2O = 1D-myo-inositol 2-phosphate + phosphate</text>
        <dbReference type="Rhea" id="RHEA:77135"/>
        <dbReference type="ChEBI" id="CHEBI:15377"/>
        <dbReference type="ChEBI" id="CHEBI:43474"/>
        <dbReference type="ChEBI" id="CHEBI:84142"/>
        <dbReference type="ChEBI" id="CHEBI:195539"/>
        <dbReference type="EC" id="3.1.3.62"/>
    </reaction>
    <physiologicalReaction direction="left-to-right" evidence="14">
        <dbReference type="Rhea" id="RHEA:77136"/>
    </physiologicalReaction>
</comment>
<dbReference type="Pfam" id="PF00328">
    <property type="entry name" value="His_Phos_2"/>
    <property type="match status" value="1"/>
</dbReference>
<evidence type="ECO:0000313" key="27">
    <source>
        <dbReference type="EMBL" id="KAA0711108.1"/>
    </source>
</evidence>
<comment type="catalytic activity">
    <reaction evidence="20">
        <text>1D-myo-inositol 1,2,3,5,6-pentakisphosphate + H2O = 1D-myo-inositol 1,2,3,6-tetrakisphosphate + phosphate</text>
        <dbReference type="Rhea" id="RHEA:77111"/>
        <dbReference type="ChEBI" id="CHEBI:15377"/>
        <dbReference type="ChEBI" id="CHEBI:43474"/>
        <dbReference type="ChEBI" id="CHEBI:58747"/>
        <dbReference type="ChEBI" id="CHEBI:195534"/>
    </reaction>
    <physiologicalReaction direction="left-to-right" evidence="20">
        <dbReference type="Rhea" id="RHEA:77112"/>
    </physiologicalReaction>
</comment>
<dbReference type="GO" id="GO:0034417">
    <property type="term" value="F:bisphosphoglycerate 3-phosphatase activity"/>
    <property type="evidence" value="ECO:0007669"/>
    <property type="project" value="UniProtKB-EC"/>
</dbReference>
<dbReference type="EC" id="3.1.3.80" evidence="3"/>
<gene>
    <name evidence="27" type="ORF">E1301_Tti002784</name>
</gene>
<evidence type="ECO:0000256" key="8">
    <source>
        <dbReference type="ARBA" id="ARBA00022801"/>
    </source>
</evidence>
<comment type="catalytic activity">
    <reaction evidence="21">
        <text>1D-myo-inositol 1,3,4,5,6-pentakisphosphate + H2O = 1D-myo-inositol 1,4,5,6-tetrakisphosphate + phosphate</text>
        <dbReference type="Rhea" id="RHEA:77143"/>
        <dbReference type="ChEBI" id="CHEBI:15377"/>
        <dbReference type="ChEBI" id="CHEBI:43474"/>
        <dbReference type="ChEBI" id="CHEBI:57627"/>
        <dbReference type="ChEBI" id="CHEBI:57733"/>
    </reaction>
    <physiologicalReaction direction="left-to-right" evidence="21">
        <dbReference type="Rhea" id="RHEA:77144"/>
    </physiologicalReaction>
</comment>
<evidence type="ECO:0000256" key="3">
    <source>
        <dbReference type="ARBA" id="ARBA00012976"/>
    </source>
</evidence>
<dbReference type="AlphaFoldDB" id="A0A5A9NNQ9"/>
<keyword evidence="9 26" id="KW-0472">Membrane</keyword>
<comment type="catalytic activity">
    <reaction evidence="18">
        <text>1D-myo-inositol hexakisphosphate + H2O = 1D-myo-inositol 1,2,3,5,6-pentakisphosphate + phosphate</text>
        <dbReference type="Rhea" id="RHEA:20960"/>
        <dbReference type="ChEBI" id="CHEBI:15377"/>
        <dbReference type="ChEBI" id="CHEBI:43474"/>
        <dbReference type="ChEBI" id="CHEBI:58130"/>
        <dbReference type="ChEBI" id="CHEBI:58747"/>
    </reaction>
    <physiologicalReaction direction="left-to-right" evidence="18">
        <dbReference type="Rhea" id="RHEA:20961"/>
    </physiologicalReaction>
</comment>
<evidence type="ECO:0000256" key="5">
    <source>
        <dbReference type="ARBA" id="ARBA00018097"/>
    </source>
</evidence>
<evidence type="ECO:0000256" key="14">
    <source>
        <dbReference type="ARBA" id="ARBA00043674"/>
    </source>
</evidence>
<dbReference type="Gene3D" id="3.40.50.1240">
    <property type="entry name" value="Phosphoglycerate mutase-like"/>
    <property type="match status" value="1"/>
</dbReference>
<keyword evidence="6" id="KW-1003">Cell membrane</keyword>
<dbReference type="InterPro" id="IPR029033">
    <property type="entry name" value="His_PPase_superfam"/>
</dbReference>
<keyword evidence="26" id="KW-0812">Transmembrane</keyword>
<accession>A0A5A9NNQ9</accession>
<dbReference type="CDD" id="cd07061">
    <property type="entry name" value="HP_HAP_like"/>
    <property type="match status" value="1"/>
</dbReference>
<evidence type="ECO:0000256" key="26">
    <source>
        <dbReference type="SAM" id="Phobius"/>
    </source>
</evidence>
<comment type="catalytic activity">
    <reaction evidence="12">
        <text>1D-myo-inositol 1,2,5,6-tetrakisphosphate + H2O = 1D-myo-inositol 1,2,6-trisphosphate + phosphate</text>
        <dbReference type="Rhea" id="RHEA:77119"/>
        <dbReference type="ChEBI" id="CHEBI:15377"/>
        <dbReference type="ChEBI" id="CHEBI:43474"/>
        <dbReference type="ChEBI" id="CHEBI:195535"/>
        <dbReference type="ChEBI" id="CHEBI:195537"/>
        <dbReference type="EC" id="3.1.3.62"/>
    </reaction>
    <physiologicalReaction direction="left-to-right" evidence="12">
        <dbReference type="Rhea" id="RHEA:77120"/>
    </physiologicalReaction>
</comment>
<evidence type="ECO:0000256" key="15">
    <source>
        <dbReference type="ARBA" id="ARBA00043691"/>
    </source>
</evidence>
<keyword evidence="7" id="KW-0732">Signal</keyword>
<evidence type="ECO:0000256" key="1">
    <source>
        <dbReference type="ARBA" id="ARBA00004236"/>
    </source>
</evidence>
<comment type="subcellular location">
    <subcellularLocation>
        <location evidence="1">Cell membrane</location>
    </subcellularLocation>
</comment>
<keyword evidence="25" id="KW-1015">Disulfide bond</keyword>
<dbReference type="Proteomes" id="UP000324632">
    <property type="component" value="Chromosome 15"/>
</dbReference>
<dbReference type="SUPFAM" id="SSF53254">
    <property type="entry name" value="Phosphoglycerate mutase-like"/>
    <property type="match status" value="1"/>
</dbReference>
<comment type="catalytic activity">
    <reaction evidence="23">
        <text>1D-myo-inositol 1,4,5,6-tetrakisphosphate + H2O = 1D-myo-inositol 1,4,5-trisphosphate + phosphate</text>
        <dbReference type="Rhea" id="RHEA:77147"/>
        <dbReference type="ChEBI" id="CHEBI:15377"/>
        <dbReference type="ChEBI" id="CHEBI:43474"/>
        <dbReference type="ChEBI" id="CHEBI:57627"/>
        <dbReference type="ChEBI" id="CHEBI:203600"/>
    </reaction>
    <physiologicalReaction direction="left-to-right" evidence="23">
        <dbReference type="Rhea" id="RHEA:77148"/>
    </physiologicalReaction>
</comment>
<evidence type="ECO:0000256" key="12">
    <source>
        <dbReference type="ARBA" id="ARBA00043668"/>
    </source>
</evidence>
<evidence type="ECO:0000256" key="24">
    <source>
        <dbReference type="ARBA" id="ARBA00043832"/>
    </source>
</evidence>
<evidence type="ECO:0000256" key="7">
    <source>
        <dbReference type="ARBA" id="ARBA00022729"/>
    </source>
</evidence>
<evidence type="ECO:0000256" key="21">
    <source>
        <dbReference type="ARBA" id="ARBA00043762"/>
    </source>
</evidence>
<comment type="catalytic activity">
    <reaction evidence="22">
        <text>1D-myo-inositol 2,3-bisphosphate + H2O = 1D-myo-inositol 2-phosphate + phosphate</text>
        <dbReference type="Rhea" id="RHEA:77139"/>
        <dbReference type="ChEBI" id="CHEBI:15377"/>
        <dbReference type="ChEBI" id="CHEBI:43474"/>
        <dbReference type="ChEBI" id="CHEBI:84142"/>
        <dbReference type="ChEBI" id="CHEBI:195538"/>
    </reaction>
    <physiologicalReaction direction="left-to-right" evidence="22">
        <dbReference type="Rhea" id="RHEA:77140"/>
    </physiologicalReaction>
</comment>
<comment type="catalytic activity">
    <reaction evidence="19">
        <text>1D-myo-inositol 1,2,6-trisphosphate + H2O = 1D-myo-inositol 1,2-bisphosphate + phosphate</text>
        <dbReference type="Rhea" id="RHEA:77131"/>
        <dbReference type="ChEBI" id="CHEBI:15377"/>
        <dbReference type="ChEBI" id="CHEBI:43474"/>
        <dbReference type="ChEBI" id="CHEBI:195537"/>
        <dbReference type="ChEBI" id="CHEBI:195539"/>
        <dbReference type="EC" id="3.1.3.62"/>
    </reaction>
    <physiologicalReaction direction="left-to-right" evidence="19">
        <dbReference type="Rhea" id="RHEA:77132"/>
    </physiologicalReaction>
</comment>
<feature type="disulfide bond" evidence="25">
    <location>
        <begin position="75"/>
        <end position="405"/>
    </location>
</feature>
<evidence type="ECO:0000256" key="11">
    <source>
        <dbReference type="ARBA" id="ARBA00031642"/>
    </source>
</evidence>
<sequence>MVKQVVTTICFILFHCVICYWAFRSSCNIHSSPKSVPTIAKYFGTKGRYEEVNTYLIDDILAINNSIATLPSSKCSAIHLTAIIRHGTRLPSNSKVHNMLDFYNLVVRDASDKLNCLSEIKSHWTMWYTGDMDGQLADKGNDDLRYLGQRLIKWFPSLLSLDKVRNGGVKLMTSSKHRCVNSTIAFRTGLMQEERFISELEIEENDALMRYFAQCERFLKEVENNENALEEVKRFNEGPEMKRTMEKLADRLEVPYSSITYDSIEAAFYLCSYEFTIKGLNSPWCELFDEADALVMEYSSDLKQYWKRSYGHEINRKSSCILFRDLFYRLDRIVGQFNSSGTVSEIVTVQVGHAETLIPLLTLLDMFKDDTPLKSTNFATQQNRTFRSSRFVPYTANLLVALYDCPDGIRMGVRLNEKPLTLPGLSESVPMYEDVKSHYSALLSGCDQETVCKINNL</sequence>
<evidence type="ECO:0000256" key="18">
    <source>
        <dbReference type="ARBA" id="ARBA00043746"/>
    </source>
</evidence>
<protein>
    <recommendedName>
        <fullName evidence="5">Multiple inositol polyphosphate phosphatase 1</fullName>
        <ecNumber evidence="4">3.1.3.62</ecNumber>
        <ecNumber evidence="3">3.1.3.80</ecNumber>
    </recommendedName>
    <alternativeName>
        <fullName evidence="11">2,3-bisphosphoglycerate 3-phosphatase</fullName>
    </alternativeName>
</protein>
<evidence type="ECO:0000256" key="17">
    <source>
        <dbReference type="ARBA" id="ARBA00043739"/>
    </source>
</evidence>
<name>A0A5A9NNQ9_9TELE</name>
<evidence type="ECO:0000256" key="13">
    <source>
        <dbReference type="ARBA" id="ARBA00043671"/>
    </source>
</evidence>
<evidence type="ECO:0000256" key="10">
    <source>
        <dbReference type="ARBA" id="ARBA00023180"/>
    </source>
</evidence>
<dbReference type="EC" id="3.1.3.62" evidence="4"/>
<evidence type="ECO:0000256" key="20">
    <source>
        <dbReference type="ARBA" id="ARBA00043757"/>
    </source>
</evidence>
<dbReference type="GO" id="GO:0005886">
    <property type="term" value="C:plasma membrane"/>
    <property type="evidence" value="ECO:0007669"/>
    <property type="project" value="UniProtKB-SubCell"/>
</dbReference>
<proteinExistence type="inferred from homology"/>
<comment type="catalytic activity">
    <reaction evidence="24">
        <text>(2R)-2,3-bisphosphoglycerate + H2O = (2R)-2-phosphoglycerate + phosphate</text>
        <dbReference type="Rhea" id="RHEA:27381"/>
        <dbReference type="ChEBI" id="CHEBI:15377"/>
        <dbReference type="ChEBI" id="CHEBI:43474"/>
        <dbReference type="ChEBI" id="CHEBI:58248"/>
        <dbReference type="ChEBI" id="CHEBI:58289"/>
        <dbReference type="EC" id="3.1.3.80"/>
    </reaction>
    <physiologicalReaction direction="left-to-right" evidence="24">
        <dbReference type="Rhea" id="RHEA:27382"/>
    </physiologicalReaction>
</comment>
<feature type="disulfide bond" evidence="25">
    <location>
        <begin position="271"/>
        <end position="285"/>
    </location>
</feature>
<keyword evidence="8" id="KW-0378">Hydrolase</keyword>
<evidence type="ECO:0000256" key="25">
    <source>
        <dbReference type="PIRSR" id="PIRSR000894-2"/>
    </source>
</evidence>
<dbReference type="GO" id="GO:0003993">
    <property type="term" value="F:acid phosphatase activity"/>
    <property type="evidence" value="ECO:0007669"/>
    <property type="project" value="TreeGrafter"/>
</dbReference>
<dbReference type="InterPro" id="IPR000560">
    <property type="entry name" value="His_Pase_clade-2"/>
</dbReference>
<evidence type="ECO:0000256" key="19">
    <source>
        <dbReference type="ARBA" id="ARBA00043747"/>
    </source>
</evidence>
<evidence type="ECO:0000256" key="4">
    <source>
        <dbReference type="ARBA" id="ARBA00013040"/>
    </source>
</evidence>
<comment type="catalytic activity">
    <reaction evidence="13">
        <text>1D-myo-inositol 1,2,4,5,6-pentakisphosphate + H2O = 1D-myo-inositol 1,2,5,6-tetrakisphosphate + phosphate</text>
        <dbReference type="Rhea" id="RHEA:77115"/>
        <dbReference type="ChEBI" id="CHEBI:15377"/>
        <dbReference type="ChEBI" id="CHEBI:43474"/>
        <dbReference type="ChEBI" id="CHEBI:57798"/>
        <dbReference type="ChEBI" id="CHEBI:195535"/>
        <dbReference type="EC" id="3.1.3.62"/>
    </reaction>
    <physiologicalReaction direction="left-to-right" evidence="13">
        <dbReference type="Rhea" id="RHEA:77116"/>
    </physiologicalReaction>
</comment>
<comment type="catalytic activity">
    <reaction evidence="16">
        <text>1D-myo-inositol 1,2,3-trisphosphate + H2O = 1D-myo-inositol 2,3-bisphosphate + phosphate</text>
        <dbReference type="Rhea" id="RHEA:77127"/>
        <dbReference type="ChEBI" id="CHEBI:15377"/>
        <dbReference type="ChEBI" id="CHEBI:43474"/>
        <dbReference type="ChEBI" id="CHEBI:195536"/>
        <dbReference type="ChEBI" id="CHEBI:195538"/>
    </reaction>
    <physiologicalReaction direction="left-to-right" evidence="16">
        <dbReference type="Rhea" id="RHEA:77128"/>
    </physiologicalReaction>
</comment>
<evidence type="ECO:0000256" key="6">
    <source>
        <dbReference type="ARBA" id="ARBA00022475"/>
    </source>
</evidence>
<evidence type="ECO:0000313" key="28">
    <source>
        <dbReference type="Proteomes" id="UP000324632"/>
    </source>
</evidence>
<evidence type="ECO:0000256" key="2">
    <source>
        <dbReference type="ARBA" id="ARBA00008422"/>
    </source>
</evidence>
<comment type="similarity">
    <text evidence="2">Belongs to the histidine acid phosphatase family. MINPP1 subfamily.</text>
</comment>
<dbReference type="PANTHER" id="PTHR20963:SF41">
    <property type="entry name" value="MULTIPLE INOSITOL POLYPHOSPHATE PHOSPHATASE 1"/>
    <property type="match status" value="1"/>
</dbReference>
<keyword evidence="26" id="KW-1133">Transmembrane helix</keyword>
<comment type="caution">
    <text evidence="27">The sequence shown here is derived from an EMBL/GenBank/DDBJ whole genome shotgun (WGS) entry which is preliminary data.</text>
</comment>
<organism evidence="27 28">
    <name type="scientific">Triplophysa tibetana</name>
    <dbReference type="NCBI Taxonomy" id="1572043"/>
    <lineage>
        <taxon>Eukaryota</taxon>
        <taxon>Metazoa</taxon>
        <taxon>Chordata</taxon>
        <taxon>Craniata</taxon>
        <taxon>Vertebrata</taxon>
        <taxon>Euteleostomi</taxon>
        <taxon>Actinopterygii</taxon>
        <taxon>Neopterygii</taxon>
        <taxon>Teleostei</taxon>
        <taxon>Ostariophysi</taxon>
        <taxon>Cypriniformes</taxon>
        <taxon>Nemacheilidae</taxon>
        <taxon>Triplophysa</taxon>
    </lineage>
</organism>
<dbReference type="PIRSF" id="PIRSF000894">
    <property type="entry name" value="Acid_phosphatase"/>
    <property type="match status" value="1"/>
</dbReference>
<evidence type="ECO:0000256" key="9">
    <source>
        <dbReference type="ARBA" id="ARBA00023136"/>
    </source>
</evidence>
<dbReference type="EMBL" id="SOYY01000015">
    <property type="protein sequence ID" value="KAA0711108.1"/>
    <property type="molecule type" value="Genomic_DNA"/>
</dbReference>
<reference evidence="27 28" key="1">
    <citation type="journal article" date="2019" name="Mol. Ecol. Resour.">
        <title>Chromosome-level genome assembly of Triplophysa tibetana, a fish adapted to the harsh high-altitude environment of the Tibetan Plateau.</title>
        <authorList>
            <person name="Yang X."/>
            <person name="Liu H."/>
            <person name="Ma Z."/>
            <person name="Zou Y."/>
            <person name="Zou M."/>
            <person name="Mao Y."/>
            <person name="Li X."/>
            <person name="Wang H."/>
            <person name="Chen T."/>
            <person name="Wang W."/>
            <person name="Yang R."/>
        </authorList>
    </citation>
    <scope>NUCLEOTIDE SEQUENCE [LARGE SCALE GENOMIC DNA]</scope>
    <source>
        <strain evidence="27">TTIB1903HZAU</strain>
        <tissue evidence="27">Muscle</tissue>
    </source>
</reference>
<comment type="catalytic activity">
    <reaction evidence="15">
        <text>1D-myo-inositol hexakisphosphate + H2O = 1D-myo-inositol 1,2,4,5,6-pentakisphosphate + phosphate</text>
        <dbReference type="Rhea" id="RHEA:16989"/>
        <dbReference type="ChEBI" id="CHEBI:15377"/>
        <dbReference type="ChEBI" id="CHEBI:43474"/>
        <dbReference type="ChEBI" id="CHEBI:57798"/>
        <dbReference type="ChEBI" id="CHEBI:58130"/>
        <dbReference type="EC" id="3.1.3.62"/>
    </reaction>
    <physiologicalReaction direction="left-to-right" evidence="15">
        <dbReference type="Rhea" id="RHEA:16990"/>
    </physiologicalReaction>
</comment>
<evidence type="ECO:0000256" key="23">
    <source>
        <dbReference type="ARBA" id="ARBA00043829"/>
    </source>
</evidence>
<keyword evidence="28" id="KW-1185">Reference proteome</keyword>
<dbReference type="InterPro" id="IPR016274">
    <property type="entry name" value="Histidine_acid_Pase_euk"/>
</dbReference>
<keyword evidence="10" id="KW-0325">Glycoprotein</keyword>
<evidence type="ECO:0000256" key="22">
    <source>
        <dbReference type="ARBA" id="ARBA00043801"/>
    </source>
</evidence>
<evidence type="ECO:0000256" key="16">
    <source>
        <dbReference type="ARBA" id="ARBA00043733"/>
    </source>
</evidence>
<dbReference type="GO" id="GO:0052745">
    <property type="term" value="F:inositol phosphate phosphatase activity"/>
    <property type="evidence" value="ECO:0007669"/>
    <property type="project" value="TreeGrafter"/>
</dbReference>
<dbReference type="FunFam" id="3.40.50.1240:FF:000014">
    <property type="entry name" value="Multiple inositol polyphosphate phosphatase 1"/>
    <property type="match status" value="1"/>
</dbReference>
<dbReference type="PANTHER" id="PTHR20963">
    <property type="entry name" value="MULTIPLE INOSITOL POLYPHOSPHATE PHOSPHATASE-RELATED"/>
    <property type="match status" value="1"/>
</dbReference>
<comment type="catalytic activity">
    <reaction evidence="17">
        <text>1D-myo-inositol 1,2,3,6-tetrakisphosphate + H2O = 1D-myo-inositol 1,2,3-trisphosphate + phosphate</text>
        <dbReference type="Rhea" id="RHEA:77123"/>
        <dbReference type="ChEBI" id="CHEBI:15377"/>
        <dbReference type="ChEBI" id="CHEBI:43474"/>
        <dbReference type="ChEBI" id="CHEBI:195534"/>
        <dbReference type="ChEBI" id="CHEBI:195536"/>
    </reaction>
    <physiologicalReaction direction="left-to-right" evidence="17">
        <dbReference type="Rhea" id="RHEA:77124"/>
    </physiologicalReaction>
</comment>